<dbReference type="GO" id="GO:0051721">
    <property type="term" value="F:protein phosphatase 2A binding"/>
    <property type="evidence" value="ECO:0007669"/>
    <property type="project" value="TreeGrafter"/>
</dbReference>
<proteinExistence type="predicted"/>
<dbReference type="Gene3D" id="1.25.40.540">
    <property type="entry name" value="TAP42-like family"/>
    <property type="match status" value="1"/>
</dbReference>
<protein>
    <submittedName>
        <fullName evidence="2">TAP42-like protein</fullName>
    </submittedName>
</protein>
<reference evidence="2" key="1">
    <citation type="submission" date="2016-06" db="EMBL/GenBank/DDBJ databases">
        <title>Draft Genome sequence of the fungus Inonotus baumii.</title>
        <authorList>
            <person name="Zhu H."/>
            <person name="Lin W."/>
        </authorList>
    </citation>
    <scope>NUCLEOTIDE SEQUENCE</scope>
    <source>
        <strain evidence="2">821</strain>
    </source>
</reference>
<dbReference type="EMBL" id="LNZH02000199">
    <property type="protein sequence ID" value="OCB86709.1"/>
    <property type="molecule type" value="Genomic_DNA"/>
</dbReference>
<dbReference type="GO" id="GO:0035303">
    <property type="term" value="P:regulation of dephosphorylation"/>
    <property type="evidence" value="ECO:0007669"/>
    <property type="project" value="TreeGrafter"/>
</dbReference>
<dbReference type="GO" id="GO:0005829">
    <property type="term" value="C:cytosol"/>
    <property type="evidence" value="ECO:0007669"/>
    <property type="project" value="TreeGrafter"/>
</dbReference>
<dbReference type="AlphaFoldDB" id="A0A9Q5HVG8"/>
<name>A0A9Q5HVG8_SANBA</name>
<dbReference type="Proteomes" id="UP000757232">
    <property type="component" value="Unassembled WGS sequence"/>
</dbReference>
<keyword evidence="3" id="KW-1185">Reference proteome</keyword>
<organism evidence="2 3">
    <name type="scientific">Sanghuangporus baumii</name>
    <name type="common">Phellinus baumii</name>
    <dbReference type="NCBI Taxonomy" id="108892"/>
    <lineage>
        <taxon>Eukaryota</taxon>
        <taxon>Fungi</taxon>
        <taxon>Dikarya</taxon>
        <taxon>Basidiomycota</taxon>
        <taxon>Agaricomycotina</taxon>
        <taxon>Agaricomycetes</taxon>
        <taxon>Hymenochaetales</taxon>
        <taxon>Hymenochaetaceae</taxon>
        <taxon>Sanghuangporus</taxon>
    </lineage>
</organism>
<dbReference type="PANTHER" id="PTHR10933">
    <property type="entry name" value="IMMUNOGLOBULIN-BINDING PROTEIN 1"/>
    <property type="match status" value="1"/>
</dbReference>
<dbReference type="InterPro" id="IPR007304">
    <property type="entry name" value="TAP46-like"/>
</dbReference>
<feature type="compositionally biased region" description="Basic and acidic residues" evidence="1">
    <location>
        <begin position="343"/>
        <end position="370"/>
    </location>
</feature>
<accession>A0A9Q5HVG8</accession>
<comment type="caution">
    <text evidence="2">The sequence shown here is derived from an EMBL/GenBank/DDBJ whole genome shotgun (WGS) entry which is preliminary data.</text>
</comment>
<evidence type="ECO:0000313" key="3">
    <source>
        <dbReference type="Proteomes" id="UP000757232"/>
    </source>
</evidence>
<gene>
    <name evidence="2" type="ORF">A7U60_g6168</name>
</gene>
<feature type="region of interest" description="Disordered" evidence="1">
    <location>
        <begin position="230"/>
        <end position="250"/>
    </location>
</feature>
<dbReference type="OrthoDB" id="10261753at2759"/>
<dbReference type="Pfam" id="PF04177">
    <property type="entry name" value="TAP42"/>
    <property type="match status" value="1"/>
</dbReference>
<evidence type="ECO:0000256" key="1">
    <source>
        <dbReference type="SAM" id="MobiDB-lite"/>
    </source>
</evidence>
<dbReference type="PANTHER" id="PTHR10933:SF9">
    <property type="entry name" value="IMMUNOGLOBULIN-BINDING PROTEIN 1"/>
    <property type="match status" value="1"/>
</dbReference>
<dbReference type="GO" id="GO:0009966">
    <property type="term" value="P:regulation of signal transduction"/>
    <property type="evidence" value="ECO:0007669"/>
    <property type="project" value="InterPro"/>
</dbReference>
<sequence length="380" mass="42917">MSSEPSIPLQALYSRALRTASRASSLPTIDDETQKLVESALEDLNLLLSRIQDLGLFSPNESLDEVATRDLVYMTVPFALGELESNARATERDDRLRRLQRAQAHFRAFVSLLGSYNVIPEEEKKLYGQKASVISDALKRREVKIAQFKKEKEIKNRISALRSGRRLSEANTSNAYDLVDSILTTSASQEEDSEDAIRETTLLLLRLQWAQTAAHFESMNQELELLAKAPREEREERTMSEKSSEDENWRLEAPSNSLLNKQGPLLDVHGKPLRPFTILPAGAEERARLESGVFRPDHRLPTMTVDQYLEEERRRGNIISGGGPQSAAGPTRKEQLAIDAEMEGSRFGKEKAEEKRLEDERWARFTDTHPRGAGNTMNRG</sequence>
<evidence type="ECO:0000313" key="2">
    <source>
        <dbReference type="EMBL" id="OCB86709.1"/>
    </source>
</evidence>
<dbReference type="InterPro" id="IPR038511">
    <property type="entry name" value="TAP42/TAP46-like_sf"/>
</dbReference>
<feature type="region of interest" description="Disordered" evidence="1">
    <location>
        <begin position="315"/>
        <end position="380"/>
    </location>
</feature>